<dbReference type="SUPFAM" id="SSF52172">
    <property type="entry name" value="CheY-like"/>
    <property type="match status" value="1"/>
</dbReference>
<dbReference type="Pfam" id="PF00072">
    <property type="entry name" value="Response_reg"/>
    <property type="match status" value="1"/>
</dbReference>
<gene>
    <name evidence="4" type="ordered locus">Metho_0018</name>
</gene>
<dbReference type="HOGENOM" id="CLU_000445_69_11_2"/>
<dbReference type="Gene3D" id="3.40.50.2300">
    <property type="match status" value="1"/>
</dbReference>
<dbReference type="OrthoDB" id="2830at2157"/>
<keyword evidence="1 2" id="KW-0597">Phosphoprotein</keyword>
<dbReference type="InterPro" id="IPR001789">
    <property type="entry name" value="Sig_transdc_resp-reg_receiver"/>
</dbReference>
<reference evidence="5" key="1">
    <citation type="submission" date="2012-02" db="EMBL/GenBank/DDBJ databases">
        <title>Complete sequence of chromosome of Methanomethylovorans hollandica DSM 15978.</title>
        <authorList>
            <person name="Lucas S."/>
            <person name="Copeland A."/>
            <person name="Lapidus A."/>
            <person name="Glavina del Rio T."/>
            <person name="Dalin E."/>
            <person name="Tice H."/>
            <person name="Bruce D."/>
            <person name="Goodwin L."/>
            <person name="Pitluck S."/>
            <person name="Peters L."/>
            <person name="Mikhailova N."/>
            <person name="Held B."/>
            <person name="Kyrpides N."/>
            <person name="Mavromatis K."/>
            <person name="Ivanova N."/>
            <person name="Brettin T."/>
            <person name="Detter J.C."/>
            <person name="Han C."/>
            <person name="Larimer F."/>
            <person name="Land M."/>
            <person name="Hauser L."/>
            <person name="Markowitz V."/>
            <person name="Cheng J.-F."/>
            <person name="Hugenholtz P."/>
            <person name="Woyke T."/>
            <person name="Wu D."/>
            <person name="Spring S."/>
            <person name="Schroeder M."/>
            <person name="Brambilla E."/>
            <person name="Klenk H.-P."/>
            <person name="Eisen J.A."/>
        </authorList>
    </citation>
    <scope>NUCLEOTIDE SEQUENCE [LARGE SCALE GENOMIC DNA]</scope>
    <source>
        <strain evidence="5">DSM 15978 / NBRC 107637 / DMS1</strain>
    </source>
</reference>
<dbReference type="AlphaFoldDB" id="L0KT89"/>
<feature type="domain" description="Response regulatory" evidence="3">
    <location>
        <begin position="5"/>
        <end position="120"/>
    </location>
</feature>
<protein>
    <submittedName>
        <fullName evidence="4">CheY-like receiver domain-containing protein</fullName>
    </submittedName>
</protein>
<dbReference type="STRING" id="867904.Metho_0018"/>
<dbReference type="SMART" id="SM00448">
    <property type="entry name" value="REC"/>
    <property type="match status" value="1"/>
</dbReference>
<feature type="modified residue" description="4-aspartylphosphate" evidence="2">
    <location>
        <position position="55"/>
    </location>
</feature>
<dbReference type="Proteomes" id="UP000010866">
    <property type="component" value="Chromosome"/>
</dbReference>
<dbReference type="EMBL" id="CP003362">
    <property type="protein sequence ID" value="AGB48316.1"/>
    <property type="molecule type" value="Genomic_DNA"/>
</dbReference>
<dbReference type="GO" id="GO:0000160">
    <property type="term" value="P:phosphorelay signal transduction system"/>
    <property type="evidence" value="ECO:0007669"/>
    <property type="project" value="InterPro"/>
</dbReference>
<dbReference type="GeneID" id="14407717"/>
<organism evidence="4 5">
    <name type="scientific">Methanomethylovorans hollandica (strain DSM 15978 / NBRC 107637 / DMS1)</name>
    <dbReference type="NCBI Taxonomy" id="867904"/>
    <lineage>
        <taxon>Archaea</taxon>
        <taxon>Methanobacteriati</taxon>
        <taxon>Methanobacteriota</taxon>
        <taxon>Stenosarchaea group</taxon>
        <taxon>Methanomicrobia</taxon>
        <taxon>Methanosarcinales</taxon>
        <taxon>Methanosarcinaceae</taxon>
        <taxon>Methanomethylovorans</taxon>
    </lineage>
</organism>
<evidence type="ECO:0000256" key="1">
    <source>
        <dbReference type="ARBA" id="ARBA00022553"/>
    </source>
</evidence>
<dbReference type="PANTHER" id="PTHR44591:SF3">
    <property type="entry name" value="RESPONSE REGULATORY DOMAIN-CONTAINING PROTEIN"/>
    <property type="match status" value="1"/>
</dbReference>
<dbReference type="PANTHER" id="PTHR44591">
    <property type="entry name" value="STRESS RESPONSE REGULATOR PROTEIN 1"/>
    <property type="match status" value="1"/>
</dbReference>
<evidence type="ECO:0000256" key="2">
    <source>
        <dbReference type="PROSITE-ProRule" id="PRU00169"/>
    </source>
</evidence>
<dbReference type="InterPro" id="IPR050595">
    <property type="entry name" value="Bact_response_regulator"/>
</dbReference>
<dbReference type="InterPro" id="IPR011006">
    <property type="entry name" value="CheY-like_superfamily"/>
</dbReference>
<proteinExistence type="predicted"/>
<evidence type="ECO:0000259" key="3">
    <source>
        <dbReference type="PROSITE" id="PS50110"/>
    </source>
</evidence>
<sequence>MTEAKILVVEDENIVALEIKKRLQKLGYIVPSVASTGEDAISKVEGILPDLVLMDIMLKGEIDGIDAAGEIRKRFNIPVVYLTAYSDEETLQRAKLTEPYGYILKPFEENDLRTTIEIALYRHQNLNGSKKKEGYITE</sequence>
<evidence type="ECO:0000313" key="4">
    <source>
        <dbReference type="EMBL" id="AGB48316.1"/>
    </source>
</evidence>
<evidence type="ECO:0000313" key="5">
    <source>
        <dbReference type="Proteomes" id="UP000010866"/>
    </source>
</evidence>
<dbReference type="CDD" id="cd17534">
    <property type="entry name" value="REC_DC-like"/>
    <property type="match status" value="1"/>
</dbReference>
<name>L0KT89_METHD</name>
<accession>L0KT89</accession>
<dbReference type="PROSITE" id="PS50110">
    <property type="entry name" value="RESPONSE_REGULATORY"/>
    <property type="match status" value="1"/>
</dbReference>
<keyword evidence="5" id="KW-1185">Reference proteome</keyword>
<dbReference type="RefSeq" id="WP_015323487.1">
    <property type="nucleotide sequence ID" value="NC_019977.1"/>
</dbReference>
<dbReference type="KEGG" id="mhz:Metho_0018"/>